<dbReference type="SUPFAM" id="SSF52949">
    <property type="entry name" value="Macro domain-like"/>
    <property type="match status" value="2"/>
</dbReference>
<evidence type="ECO:0000256" key="3">
    <source>
        <dbReference type="ARBA" id="ARBA00022679"/>
    </source>
</evidence>
<dbReference type="Gene3D" id="3.40.220.10">
    <property type="entry name" value="Leucine Aminopeptidase, subunit E, domain 1"/>
    <property type="match status" value="2"/>
</dbReference>
<evidence type="ECO:0000256" key="1">
    <source>
        <dbReference type="ARBA" id="ARBA00004123"/>
    </source>
</evidence>
<dbReference type="PANTHER" id="PTHR14453:SF101">
    <property type="entry name" value="POLY [ADP-RIBOSE] POLYMERASE"/>
    <property type="match status" value="1"/>
</dbReference>
<dbReference type="Pfam" id="PF01661">
    <property type="entry name" value="Macro"/>
    <property type="match status" value="1"/>
</dbReference>
<dbReference type="GO" id="GO:0005634">
    <property type="term" value="C:nucleus"/>
    <property type="evidence" value="ECO:0007669"/>
    <property type="project" value="UniProtKB-SubCell"/>
</dbReference>
<gene>
    <name evidence="7" type="ORF">AB205_0087440</name>
</gene>
<name>A0A2G9R3D3_AQUCT</name>
<dbReference type="Proteomes" id="UP000228934">
    <property type="component" value="Unassembled WGS sequence"/>
</dbReference>
<keyword evidence="2" id="KW-0328">Glycosyltransferase</keyword>
<dbReference type="GO" id="GO:1990404">
    <property type="term" value="F:NAD+-protein mono-ADP-ribosyltransferase activity"/>
    <property type="evidence" value="ECO:0007669"/>
    <property type="project" value="TreeGrafter"/>
</dbReference>
<dbReference type="GO" id="GO:0010629">
    <property type="term" value="P:negative regulation of gene expression"/>
    <property type="evidence" value="ECO:0007669"/>
    <property type="project" value="TreeGrafter"/>
</dbReference>
<evidence type="ECO:0000313" key="8">
    <source>
        <dbReference type="Proteomes" id="UP000228934"/>
    </source>
</evidence>
<evidence type="ECO:0000313" key="7">
    <source>
        <dbReference type="EMBL" id="PIO22398.1"/>
    </source>
</evidence>
<dbReference type="EMBL" id="KV943966">
    <property type="protein sequence ID" value="PIO22398.1"/>
    <property type="molecule type" value="Genomic_DNA"/>
</dbReference>
<dbReference type="SMART" id="SM00506">
    <property type="entry name" value="A1pp"/>
    <property type="match status" value="1"/>
</dbReference>
<dbReference type="PANTHER" id="PTHR14453">
    <property type="entry name" value="PARP/ZINC FINGER CCCH TYPE DOMAIN CONTAINING PROTEIN"/>
    <property type="match status" value="1"/>
</dbReference>
<evidence type="ECO:0000259" key="6">
    <source>
        <dbReference type="PROSITE" id="PS51154"/>
    </source>
</evidence>
<reference evidence="8" key="1">
    <citation type="journal article" date="2017" name="Nat. Commun.">
        <title>The North American bullfrog draft genome provides insight into hormonal regulation of long noncoding RNA.</title>
        <authorList>
            <person name="Hammond S.A."/>
            <person name="Warren R.L."/>
            <person name="Vandervalk B.P."/>
            <person name="Kucuk E."/>
            <person name="Khan H."/>
            <person name="Gibb E.A."/>
            <person name="Pandoh P."/>
            <person name="Kirk H."/>
            <person name="Zhao Y."/>
            <person name="Jones M."/>
            <person name="Mungall A.J."/>
            <person name="Coope R."/>
            <person name="Pleasance S."/>
            <person name="Moore R.A."/>
            <person name="Holt R.A."/>
            <person name="Round J.M."/>
            <person name="Ohora S."/>
            <person name="Walle B.V."/>
            <person name="Veldhoen N."/>
            <person name="Helbing C.C."/>
            <person name="Birol I."/>
        </authorList>
    </citation>
    <scope>NUCLEOTIDE SEQUENCE [LARGE SCALE GENOMIC DNA]</scope>
</reference>
<protein>
    <submittedName>
        <fullName evidence="7">Poly [ADP-ribose] polymerase 15</fullName>
    </submittedName>
</protein>
<dbReference type="InterPro" id="IPR043472">
    <property type="entry name" value="Macro_dom-like"/>
</dbReference>
<dbReference type="GO" id="GO:0003950">
    <property type="term" value="F:NAD+ poly-ADP-ribosyltransferase activity"/>
    <property type="evidence" value="ECO:0007669"/>
    <property type="project" value="TreeGrafter"/>
</dbReference>
<accession>A0A2G9R3D3</accession>
<dbReference type="AlphaFoldDB" id="A0A2G9R3D3"/>
<proteinExistence type="predicted"/>
<evidence type="ECO:0000256" key="4">
    <source>
        <dbReference type="ARBA" id="ARBA00023027"/>
    </source>
</evidence>
<dbReference type="PROSITE" id="PS51154">
    <property type="entry name" value="MACRO"/>
    <property type="match status" value="1"/>
</dbReference>
<organism evidence="7 8">
    <name type="scientific">Aquarana catesbeiana</name>
    <name type="common">American bullfrog</name>
    <name type="synonym">Rana catesbeiana</name>
    <dbReference type="NCBI Taxonomy" id="8400"/>
    <lineage>
        <taxon>Eukaryota</taxon>
        <taxon>Metazoa</taxon>
        <taxon>Chordata</taxon>
        <taxon>Craniata</taxon>
        <taxon>Vertebrata</taxon>
        <taxon>Euteleostomi</taxon>
        <taxon>Amphibia</taxon>
        <taxon>Batrachia</taxon>
        <taxon>Anura</taxon>
        <taxon>Neobatrachia</taxon>
        <taxon>Ranoidea</taxon>
        <taxon>Ranidae</taxon>
        <taxon>Aquarana</taxon>
    </lineage>
</organism>
<keyword evidence="8" id="KW-1185">Reference proteome</keyword>
<sequence>MSLPAIGTGSAKLDPQSSIKAIMKGIEEYLLDPVKLLKPSSISTINIVVFDSTVYWGYLTFFQNYKTNYFHFTAFGKTIELTKGDITDQAVDCIVNLANRTLNQKSGVSGAILSAAGKAVEEECKRIGELKEHEAVKTSGGNTKAKYIMHIIGPKTLSAYEQSMHRILQTCHNNVYRSVAVPAMGTGKDIQASYKRMKNRL</sequence>
<keyword evidence="4" id="KW-0520">NAD</keyword>
<evidence type="ECO:0000256" key="5">
    <source>
        <dbReference type="ARBA" id="ARBA00023242"/>
    </source>
</evidence>
<feature type="domain" description="Macro" evidence="6">
    <location>
        <begin position="66"/>
        <end position="201"/>
    </location>
</feature>
<dbReference type="InterPro" id="IPR002589">
    <property type="entry name" value="Macro_dom"/>
</dbReference>
<dbReference type="InterPro" id="IPR052056">
    <property type="entry name" value="Mono-ARTD/PARP"/>
</dbReference>
<dbReference type="GO" id="GO:0070212">
    <property type="term" value="P:protein poly-ADP-ribosylation"/>
    <property type="evidence" value="ECO:0007669"/>
    <property type="project" value="TreeGrafter"/>
</dbReference>
<comment type="subcellular location">
    <subcellularLocation>
        <location evidence="1">Nucleus</location>
    </subcellularLocation>
</comment>
<keyword evidence="5" id="KW-0539">Nucleus</keyword>
<dbReference type="OrthoDB" id="6133115at2759"/>
<evidence type="ECO:0000256" key="2">
    <source>
        <dbReference type="ARBA" id="ARBA00022676"/>
    </source>
</evidence>
<keyword evidence="3" id="KW-0808">Transferase</keyword>
<dbReference type="GO" id="GO:0005737">
    <property type="term" value="C:cytoplasm"/>
    <property type="evidence" value="ECO:0007669"/>
    <property type="project" value="TreeGrafter"/>
</dbReference>
<dbReference type="GO" id="GO:0003714">
    <property type="term" value="F:transcription corepressor activity"/>
    <property type="evidence" value="ECO:0007669"/>
    <property type="project" value="TreeGrafter"/>
</dbReference>